<dbReference type="PANTHER" id="PTHR35004:SF8">
    <property type="entry name" value="TRANSPOSASE RV3428C-RELATED"/>
    <property type="match status" value="1"/>
</dbReference>
<name>A0ABY8H4Y9_9MICC</name>
<dbReference type="Pfam" id="PF22483">
    <property type="entry name" value="Mu-transpos_C_2"/>
    <property type="match status" value="1"/>
</dbReference>
<keyword evidence="4" id="KW-1185">Reference proteome</keyword>
<dbReference type="PROSITE" id="PS50994">
    <property type="entry name" value="INTEGRASE"/>
    <property type="match status" value="1"/>
</dbReference>
<gene>
    <name evidence="3" type="primary">istA</name>
    <name evidence="3" type="ORF">P8192_12570</name>
</gene>
<sequence>MVDYKKIMSLLLESRSYRDIAESLGCSQRDVAKARAVIKEHGLTGDQVAVMTVERVEELFPDRRRRVAGEYLAPEFGPVVASMRSNRHFTLLQGWRTYLGVASELRKYSYSQYCHLFSDYAARNDLVATLHHEPGRAVFIDWAGDTLQVCDAVTGEITKVYLFVAVLPYSGLVYCTGCTDMRMNAWLSAHKAAFEYFGGVPQIVVPDNAPTATHRPTKGESARVVNPKYQQLADHYATAIVPARVRKPRDKAAVESAVQVINKRVIGYLCEDVFTTVTELNTAIAVRMREINEEIRRADGTTRAERFMAEEASALGGLPVEGFEDVEYRQVKVGRNYHVTCDYQHYSVPHRLAGQLLRARLTDQQVSIFDGDAIVAEHRRKHGRRGQYSTDSAHVPLQHQDVAGLWSRDWFIRRAAAFGPATVEIITAVLDRHKIEAQGYLECQNILESLGKRDKQRLEAACTQLANLGGYASYSGLKRLMAAIDSDTKTSRPHRPAAATVKPEAAVTDLDPAQIYVRGADYYQQGR</sequence>
<accession>A0ABY8H4Y9</accession>
<dbReference type="EMBL" id="CP121252">
    <property type="protein sequence ID" value="WFP16208.1"/>
    <property type="molecule type" value="Genomic_DNA"/>
</dbReference>
<protein>
    <submittedName>
        <fullName evidence="3">IS21 family transposase</fullName>
    </submittedName>
</protein>
<evidence type="ECO:0000256" key="1">
    <source>
        <dbReference type="ARBA" id="ARBA00009277"/>
    </source>
</evidence>
<dbReference type="Pfam" id="PF00665">
    <property type="entry name" value="rve"/>
    <property type="match status" value="1"/>
</dbReference>
<dbReference type="PANTHER" id="PTHR35004">
    <property type="entry name" value="TRANSPOSASE RV3428C-RELATED"/>
    <property type="match status" value="1"/>
</dbReference>
<evidence type="ECO:0000259" key="2">
    <source>
        <dbReference type="PROSITE" id="PS50994"/>
    </source>
</evidence>
<evidence type="ECO:0000313" key="3">
    <source>
        <dbReference type="EMBL" id="WFP16208.1"/>
    </source>
</evidence>
<dbReference type="InterPro" id="IPR036397">
    <property type="entry name" value="RNaseH_sf"/>
</dbReference>
<comment type="similarity">
    <text evidence="1">Belongs to the transposase IS21/IS408/IS1162 family.</text>
</comment>
<dbReference type="SUPFAM" id="SSF53098">
    <property type="entry name" value="Ribonuclease H-like"/>
    <property type="match status" value="1"/>
</dbReference>
<dbReference type="NCBIfam" id="NF033546">
    <property type="entry name" value="transpos_IS21"/>
    <property type="match status" value="1"/>
</dbReference>
<dbReference type="InterPro" id="IPR001584">
    <property type="entry name" value="Integrase_cat-core"/>
</dbReference>
<feature type="domain" description="Integrase catalytic" evidence="2">
    <location>
        <begin position="130"/>
        <end position="311"/>
    </location>
</feature>
<dbReference type="InterPro" id="IPR054353">
    <property type="entry name" value="IstA-like_C"/>
</dbReference>
<dbReference type="Proteomes" id="UP001219037">
    <property type="component" value="Chromosome"/>
</dbReference>
<dbReference type="Gene3D" id="3.30.420.10">
    <property type="entry name" value="Ribonuclease H-like superfamily/Ribonuclease H"/>
    <property type="match status" value="1"/>
</dbReference>
<dbReference type="RefSeq" id="WP_278157361.1">
    <property type="nucleotide sequence ID" value="NZ_CP121252.1"/>
</dbReference>
<organism evidence="3 4">
    <name type="scientific">Citricoccus muralis</name>
    <dbReference type="NCBI Taxonomy" id="169134"/>
    <lineage>
        <taxon>Bacteria</taxon>
        <taxon>Bacillati</taxon>
        <taxon>Actinomycetota</taxon>
        <taxon>Actinomycetes</taxon>
        <taxon>Micrococcales</taxon>
        <taxon>Micrococcaceae</taxon>
        <taxon>Citricoccus</taxon>
    </lineage>
</organism>
<reference evidence="3 4" key="1">
    <citation type="submission" date="2023-04" db="EMBL/GenBank/DDBJ databases">
        <title>Funneling lignin-derived compounds into biodiesel using alkali-halophilic Citricoccus sp. P2.</title>
        <authorList>
            <person name="Luo C.-B."/>
        </authorList>
    </citation>
    <scope>NUCLEOTIDE SEQUENCE [LARGE SCALE GENOMIC DNA]</scope>
    <source>
        <strain evidence="3 4">P2</strain>
    </source>
</reference>
<evidence type="ECO:0000313" key="4">
    <source>
        <dbReference type="Proteomes" id="UP001219037"/>
    </source>
</evidence>
<dbReference type="InterPro" id="IPR012337">
    <property type="entry name" value="RNaseH-like_sf"/>
</dbReference>
<proteinExistence type="inferred from homology"/>